<reference evidence="1" key="1">
    <citation type="submission" date="2021-05" db="EMBL/GenBank/DDBJ databases">
        <authorList>
            <person name="Scholz U."/>
            <person name="Mascher M."/>
            <person name="Fiebig A."/>
        </authorList>
    </citation>
    <scope>NUCLEOTIDE SEQUENCE [LARGE SCALE GENOMIC DNA]</scope>
</reference>
<dbReference type="EnsemblPlants" id="AVESA.00010b.r2.2DG0357290.1">
    <property type="protein sequence ID" value="AVESA.00010b.r2.2DG0357290.1.CDS.1"/>
    <property type="gene ID" value="AVESA.00010b.r2.2DG0357290"/>
</dbReference>
<sequence length="494" mass="53277">MALTAETPGNLSPAPHFVLVPLLLQGHTIPMVDLACLLAARGARVSIVTTTVNAAQLQGVAERARRAKLLLEIVELPFPAAASPPPCSDSENVDDFLPLLQGLRVLASPLEAYLRALARRPSCMINDSLSSWAVGVARSVGVPRLSFQPTSCFFALCARNVGRQSGEDSGYVVPGMPLRVEMTKDTWSSSFLTTPAWEELLEEASEGVHAADGVVANTFMDLEEQLVQCYEAALGKPVWAVGPSCCLSNRPEKEIFLTTTTHANAMDDDQQQSAVMAWLDTMEQSVVIYVSFGSLVWMPPDQLYEVGHGLEESGRPFLWVVKESEETAVPEARRWLQALEARTAGRGLVARGWAPQLAILSHRAVGGFLTHCGWNSLLEAVTLGVPVLTWPHFADQFINQRLAVDVLGIGVPVVVVVVGGAAAPAVVVRGEVIARAVSELMGDGAVAQERRAKCKEYGERAHRAMEKGGSSYDNLTKLLHNFTPRTGRGRSLGI</sequence>
<keyword evidence="2" id="KW-1185">Reference proteome</keyword>
<dbReference type="Proteomes" id="UP001732700">
    <property type="component" value="Chromosome 2D"/>
</dbReference>
<evidence type="ECO:0000313" key="2">
    <source>
        <dbReference type="Proteomes" id="UP001732700"/>
    </source>
</evidence>
<name>A0ACD5V2C2_AVESA</name>
<protein>
    <submittedName>
        <fullName evidence="1">Uncharacterized protein</fullName>
    </submittedName>
</protein>
<reference evidence="1" key="2">
    <citation type="submission" date="2025-09" db="UniProtKB">
        <authorList>
            <consortium name="EnsemblPlants"/>
        </authorList>
    </citation>
    <scope>IDENTIFICATION</scope>
</reference>
<proteinExistence type="predicted"/>
<accession>A0ACD5V2C2</accession>
<organism evidence="1 2">
    <name type="scientific">Avena sativa</name>
    <name type="common">Oat</name>
    <dbReference type="NCBI Taxonomy" id="4498"/>
    <lineage>
        <taxon>Eukaryota</taxon>
        <taxon>Viridiplantae</taxon>
        <taxon>Streptophyta</taxon>
        <taxon>Embryophyta</taxon>
        <taxon>Tracheophyta</taxon>
        <taxon>Spermatophyta</taxon>
        <taxon>Magnoliopsida</taxon>
        <taxon>Liliopsida</taxon>
        <taxon>Poales</taxon>
        <taxon>Poaceae</taxon>
        <taxon>BOP clade</taxon>
        <taxon>Pooideae</taxon>
        <taxon>Poodae</taxon>
        <taxon>Poeae</taxon>
        <taxon>Poeae Chloroplast Group 1 (Aveneae type)</taxon>
        <taxon>Aveninae</taxon>
        <taxon>Avena</taxon>
    </lineage>
</organism>
<evidence type="ECO:0000313" key="1">
    <source>
        <dbReference type="EnsemblPlants" id="AVESA.00010b.r2.2DG0357290.1.CDS.1"/>
    </source>
</evidence>